<feature type="transmembrane region" description="Helical" evidence="1">
    <location>
        <begin position="34"/>
        <end position="54"/>
    </location>
</feature>
<dbReference type="RefSeq" id="WP_209698907.1">
    <property type="nucleotide sequence ID" value="NZ_BAAAVU010000023.1"/>
</dbReference>
<protein>
    <recommendedName>
        <fullName evidence="4">DUF3592 domain-containing protein</fullName>
    </recommendedName>
</protein>
<evidence type="ECO:0000313" key="2">
    <source>
        <dbReference type="EMBL" id="MBP2356382.1"/>
    </source>
</evidence>
<comment type="caution">
    <text evidence="2">The sequence shown here is derived from an EMBL/GenBank/DDBJ whole genome shotgun (WGS) entry which is preliminary data.</text>
</comment>
<gene>
    <name evidence="2" type="ORF">JOF29_007492</name>
</gene>
<keyword evidence="1" id="KW-0812">Transmembrane</keyword>
<dbReference type="Proteomes" id="UP000755585">
    <property type="component" value="Unassembled WGS sequence"/>
</dbReference>
<evidence type="ECO:0000256" key="1">
    <source>
        <dbReference type="SAM" id="Phobius"/>
    </source>
</evidence>
<keyword evidence="3" id="KW-1185">Reference proteome</keyword>
<evidence type="ECO:0000313" key="3">
    <source>
        <dbReference type="Proteomes" id="UP000755585"/>
    </source>
</evidence>
<keyword evidence="1" id="KW-1133">Transmembrane helix</keyword>
<reference evidence="2 3" key="1">
    <citation type="submission" date="2021-03" db="EMBL/GenBank/DDBJ databases">
        <title>Sequencing the genomes of 1000 actinobacteria strains.</title>
        <authorList>
            <person name="Klenk H.-P."/>
        </authorList>
    </citation>
    <scope>NUCLEOTIDE SEQUENCE [LARGE SCALE GENOMIC DNA]</scope>
    <source>
        <strain evidence="2 3">DSM 18824</strain>
    </source>
</reference>
<name>A0ABS4UXI7_9ACTN</name>
<keyword evidence="1" id="KW-0472">Membrane</keyword>
<organism evidence="2 3">
    <name type="scientific">Kribbella aluminosa</name>
    <dbReference type="NCBI Taxonomy" id="416017"/>
    <lineage>
        <taxon>Bacteria</taxon>
        <taxon>Bacillati</taxon>
        <taxon>Actinomycetota</taxon>
        <taxon>Actinomycetes</taxon>
        <taxon>Propionibacteriales</taxon>
        <taxon>Kribbellaceae</taxon>
        <taxon>Kribbella</taxon>
    </lineage>
</organism>
<evidence type="ECO:0008006" key="4">
    <source>
        <dbReference type="Google" id="ProtNLM"/>
    </source>
</evidence>
<proteinExistence type="predicted"/>
<sequence length="164" mass="17981">MQRDVGAGLSVVTGFSVDPGTLQRTRDFRIGTEAYAISAALALVAVVRWIFVVGRLPSALVQAREQQATIDRLRRDGHRYAGIVKLGCIVFWLGSSPELEVTIAYDSPAGAHEIKARMRTSPDRVPADGSRIVVFDDLRGDLHVELDLDATPSFEPEQRYTASD</sequence>
<dbReference type="EMBL" id="JAGINT010000002">
    <property type="protein sequence ID" value="MBP2356382.1"/>
    <property type="molecule type" value="Genomic_DNA"/>
</dbReference>
<accession>A0ABS4UXI7</accession>